<evidence type="ECO:0000313" key="6">
    <source>
        <dbReference type="EMBL" id="QAT14427.1"/>
    </source>
</evidence>
<dbReference type="PROSITE" id="PS00941">
    <property type="entry name" value="CARBOXYLESTERASE_B_2"/>
    <property type="match status" value="1"/>
</dbReference>
<gene>
    <name evidence="6" type="ORF">EQG53_08670</name>
</gene>
<dbReference type="EC" id="3.1.1.-" evidence="3"/>
<dbReference type="KEGG" id="bdm:EQG53_08670"/>
<evidence type="ECO:0000259" key="5">
    <source>
        <dbReference type="Pfam" id="PF00135"/>
    </source>
</evidence>
<evidence type="ECO:0000256" key="1">
    <source>
        <dbReference type="ARBA" id="ARBA00005964"/>
    </source>
</evidence>
<feature type="region of interest" description="Disordered" evidence="4">
    <location>
        <begin position="32"/>
        <end position="54"/>
    </location>
</feature>
<name>A0A410NX13_BREDI</name>
<dbReference type="InterPro" id="IPR019819">
    <property type="entry name" value="Carboxylesterase_B_CS"/>
</dbReference>
<organism evidence="6 7">
    <name type="scientific">Brevundimonas diminuta</name>
    <name type="common">Pseudomonas diminuta</name>
    <dbReference type="NCBI Taxonomy" id="293"/>
    <lineage>
        <taxon>Bacteria</taxon>
        <taxon>Pseudomonadati</taxon>
        <taxon>Pseudomonadota</taxon>
        <taxon>Alphaproteobacteria</taxon>
        <taxon>Caulobacterales</taxon>
        <taxon>Caulobacteraceae</taxon>
        <taxon>Brevundimonas</taxon>
    </lineage>
</organism>
<dbReference type="EMBL" id="CP035093">
    <property type="protein sequence ID" value="QAT14427.1"/>
    <property type="molecule type" value="Genomic_DNA"/>
</dbReference>
<evidence type="ECO:0000313" key="7">
    <source>
        <dbReference type="Proteomes" id="UP000287388"/>
    </source>
</evidence>
<dbReference type="PROSITE" id="PS00122">
    <property type="entry name" value="CARBOXYLESTERASE_B_1"/>
    <property type="match status" value="1"/>
</dbReference>
<sequence length="533" mass="57210">MMFHEAARQPNAHSSFLNERVRRRSRLKGRNMDQLHQGAAHPVAHTPSGALRGRREGPANVFRGVPYAAAPIGELRWRAPRPFPAWEGVREAAAFGPSAPQAGPADVADIVAIGGAPEPTGEDCLTLNLWAPIETTGPAPIMVWLHGGSNRMGAGSLPFYDGAAFARDGVMLVSVNYRLGQLGFFAHPALTAEAPADEPLGNQALLDQIAALEWVRDHAASFGGDPANVTLFGESAGGLDILALMTARRARGLFHKAVVQSGGGWLPATPLKTAQARGVAAAAALGLSAPDAAALRAVAPERLTAVEGAFGPVIDNRLLDRDPISAFARGDFADVPLMIGVNSGEDSLLNYGGGLERFGKLIKPNAALARLYPQASGDEEQLIRHGFRDFAFAAPARWIASRPRKSKAWLYAFDYVEEARRDTMPRAAHAAEIFHVFETLGHRPDGAPPATEADRAVSAAMHARWVAFARTGAPGADWPVYAPADDAWMVFNATPGGEVKRAWWKAALDHHARKGKLLILLMRIRDRLRRMFG</sequence>
<dbReference type="InterPro" id="IPR029058">
    <property type="entry name" value="AB_hydrolase_fold"/>
</dbReference>
<evidence type="ECO:0000256" key="2">
    <source>
        <dbReference type="ARBA" id="ARBA00022801"/>
    </source>
</evidence>
<accession>A0A410NX13</accession>
<keyword evidence="2 3" id="KW-0378">Hydrolase</keyword>
<feature type="domain" description="Carboxylesterase type B" evidence="5">
    <location>
        <begin position="385"/>
        <end position="495"/>
    </location>
</feature>
<dbReference type="InterPro" id="IPR019826">
    <property type="entry name" value="Carboxylesterase_B_AS"/>
</dbReference>
<evidence type="ECO:0000256" key="3">
    <source>
        <dbReference type="RuleBase" id="RU361235"/>
    </source>
</evidence>
<dbReference type="Pfam" id="PF00135">
    <property type="entry name" value="COesterase"/>
    <property type="match status" value="2"/>
</dbReference>
<proteinExistence type="inferred from homology"/>
<dbReference type="InterPro" id="IPR002018">
    <property type="entry name" value="CarbesteraseB"/>
</dbReference>
<dbReference type="SUPFAM" id="SSF53474">
    <property type="entry name" value="alpha/beta-Hydrolases"/>
    <property type="match status" value="1"/>
</dbReference>
<feature type="domain" description="Carboxylesterase type B" evidence="5">
    <location>
        <begin position="42"/>
        <end position="349"/>
    </location>
</feature>
<dbReference type="InterPro" id="IPR050309">
    <property type="entry name" value="Type-B_Carboxylest/Lipase"/>
</dbReference>
<dbReference type="AlphaFoldDB" id="A0A410NX13"/>
<dbReference type="Gene3D" id="3.40.50.1820">
    <property type="entry name" value="alpha/beta hydrolase"/>
    <property type="match status" value="1"/>
</dbReference>
<evidence type="ECO:0000256" key="4">
    <source>
        <dbReference type="SAM" id="MobiDB-lite"/>
    </source>
</evidence>
<reference evidence="6 7" key="1">
    <citation type="submission" date="2019-01" db="EMBL/GenBank/DDBJ databases">
        <title>Brevundimonas diminuta Genome sequencing and assembly.</title>
        <authorList>
            <person name="Chen H."/>
        </authorList>
    </citation>
    <scope>NUCLEOTIDE SEQUENCE [LARGE SCALE GENOMIC DNA]</scope>
    <source>
        <strain evidence="7">ATCC(B) 19146</strain>
    </source>
</reference>
<dbReference type="PANTHER" id="PTHR11559">
    <property type="entry name" value="CARBOXYLESTERASE"/>
    <property type="match status" value="1"/>
</dbReference>
<dbReference type="GO" id="GO:0016787">
    <property type="term" value="F:hydrolase activity"/>
    <property type="evidence" value="ECO:0007669"/>
    <property type="project" value="UniProtKB-KW"/>
</dbReference>
<comment type="similarity">
    <text evidence="1 3">Belongs to the type-B carboxylesterase/lipase family.</text>
</comment>
<protein>
    <recommendedName>
        <fullName evidence="3">Carboxylic ester hydrolase</fullName>
        <ecNumber evidence="3">3.1.1.-</ecNumber>
    </recommendedName>
</protein>
<dbReference type="Proteomes" id="UP000287388">
    <property type="component" value="Chromosome"/>
</dbReference>